<reference evidence="7" key="2">
    <citation type="submission" date="2025-09" db="UniProtKB">
        <authorList>
            <consortium name="Ensembl"/>
        </authorList>
    </citation>
    <scope>IDENTIFICATION</scope>
</reference>
<dbReference type="Pfam" id="PF00048">
    <property type="entry name" value="IL8"/>
    <property type="match status" value="1"/>
</dbReference>
<sequence>MRTARILLLCILGYGLLSSVTCNNGTGPDDCCFKTYPRRLNKRLISSYSMTDYRCSKSAAILVTKKGYQICVDPNLSWVVNIMKHVDENSF</sequence>
<evidence type="ECO:0000256" key="3">
    <source>
        <dbReference type="ARBA" id="ARBA00022525"/>
    </source>
</evidence>
<evidence type="ECO:0000313" key="7">
    <source>
        <dbReference type="Ensembl" id="ENSCLMP00005002629.1"/>
    </source>
</evidence>
<dbReference type="InterPro" id="IPR039809">
    <property type="entry name" value="Chemokine_b/g/d"/>
</dbReference>
<dbReference type="KEGG" id="clum:117747792"/>
<evidence type="ECO:0000256" key="5">
    <source>
        <dbReference type="SAM" id="SignalP"/>
    </source>
</evidence>
<evidence type="ECO:0000256" key="1">
    <source>
        <dbReference type="ARBA" id="ARBA00004613"/>
    </source>
</evidence>
<dbReference type="CTD" id="100537088"/>
<keyword evidence="4 5" id="KW-0732">Signal</keyword>
<keyword evidence="3" id="KW-0964">Secreted</keyword>
<name>A0A8C2WH96_CYCLU</name>
<keyword evidence="2" id="KW-0202">Cytokine</keyword>
<dbReference type="GeneID" id="117747792"/>
<evidence type="ECO:0000256" key="2">
    <source>
        <dbReference type="ARBA" id="ARBA00022514"/>
    </source>
</evidence>
<protein>
    <recommendedName>
        <fullName evidence="6">Chemokine interleukin-8-like domain-containing protein</fullName>
    </recommendedName>
</protein>
<comment type="subcellular location">
    <subcellularLocation>
        <location evidence="1">Secreted</location>
    </subcellularLocation>
</comment>
<dbReference type="GO" id="GO:0008009">
    <property type="term" value="F:chemokine activity"/>
    <property type="evidence" value="ECO:0007669"/>
    <property type="project" value="InterPro"/>
</dbReference>
<reference evidence="7" key="1">
    <citation type="submission" date="2025-08" db="UniProtKB">
        <authorList>
            <consortium name="Ensembl"/>
        </authorList>
    </citation>
    <scope>IDENTIFICATION</scope>
</reference>
<dbReference type="AlphaFoldDB" id="A0A8C2WH96"/>
<feature type="signal peptide" evidence="5">
    <location>
        <begin position="1"/>
        <end position="22"/>
    </location>
</feature>
<proteinExistence type="predicted"/>
<organism evidence="7 8">
    <name type="scientific">Cyclopterus lumpus</name>
    <name type="common">Lumpsucker</name>
    <dbReference type="NCBI Taxonomy" id="8103"/>
    <lineage>
        <taxon>Eukaryota</taxon>
        <taxon>Metazoa</taxon>
        <taxon>Chordata</taxon>
        <taxon>Craniata</taxon>
        <taxon>Vertebrata</taxon>
        <taxon>Euteleostomi</taxon>
        <taxon>Actinopterygii</taxon>
        <taxon>Neopterygii</taxon>
        <taxon>Teleostei</taxon>
        <taxon>Neoteleostei</taxon>
        <taxon>Acanthomorphata</taxon>
        <taxon>Eupercaria</taxon>
        <taxon>Perciformes</taxon>
        <taxon>Cottioidei</taxon>
        <taxon>Cottales</taxon>
        <taxon>Cyclopteridae</taxon>
        <taxon>Cyclopterus</taxon>
    </lineage>
</organism>
<dbReference type="GO" id="GO:0005615">
    <property type="term" value="C:extracellular space"/>
    <property type="evidence" value="ECO:0007669"/>
    <property type="project" value="UniProtKB-KW"/>
</dbReference>
<dbReference type="SMART" id="SM00199">
    <property type="entry name" value="SCY"/>
    <property type="match status" value="1"/>
</dbReference>
<dbReference type="RefSeq" id="XP_034413153.1">
    <property type="nucleotide sequence ID" value="XM_034557262.1"/>
</dbReference>
<dbReference type="InterPro" id="IPR001811">
    <property type="entry name" value="Chemokine_IL8-like_dom"/>
</dbReference>
<gene>
    <name evidence="7" type="primary">ccl36.1</name>
</gene>
<evidence type="ECO:0000259" key="6">
    <source>
        <dbReference type="SMART" id="SM00199"/>
    </source>
</evidence>
<dbReference type="Proteomes" id="UP000694565">
    <property type="component" value="Unplaced"/>
</dbReference>
<accession>A0A8C2WH96</accession>
<dbReference type="Ensembl" id="ENSCLMT00005002785.1">
    <property type="protein sequence ID" value="ENSCLMP00005002629.1"/>
    <property type="gene ID" value="ENSCLMG00005001366.1"/>
</dbReference>
<keyword evidence="8" id="KW-1185">Reference proteome</keyword>
<feature type="domain" description="Chemokine interleukin-8-like" evidence="6">
    <location>
        <begin position="28"/>
        <end position="86"/>
    </location>
</feature>
<evidence type="ECO:0000256" key="4">
    <source>
        <dbReference type="ARBA" id="ARBA00022729"/>
    </source>
</evidence>
<dbReference type="Gene3D" id="2.40.50.40">
    <property type="match status" value="1"/>
</dbReference>
<dbReference type="OrthoDB" id="8934837at2759"/>
<dbReference type="GO" id="GO:0006955">
    <property type="term" value="P:immune response"/>
    <property type="evidence" value="ECO:0007669"/>
    <property type="project" value="InterPro"/>
</dbReference>
<dbReference type="InterPro" id="IPR036048">
    <property type="entry name" value="Interleukin_8-like_sf"/>
</dbReference>
<feature type="chain" id="PRO_5034784292" description="Chemokine interleukin-8-like domain-containing protein" evidence="5">
    <location>
        <begin position="23"/>
        <end position="91"/>
    </location>
</feature>
<dbReference type="PANTHER" id="PTHR12015:SF183">
    <property type="entry name" value="C-C MOTIF CHEMOKINE 3"/>
    <property type="match status" value="1"/>
</dbReference>
<dbReference type="PANTHER" id="PTHR12015">
    <property type="entry name" value="SMALL INDUCIBLE CYTOKINE A"/>
    <property type="match status" value="1"/>
</dbReference>
<dbReference type="GeneTree" id="ENSGT00940000171869"/>
<dbReference type="SUPFAM" id="SSF54117">
    <property type="entry name" value="Interleukin 8-like chemokines"/>
    <property type="match status" value="1"/>
</dbReference>
<dbReference type="CDD" id="cd00169">
    <property type="entry name" value="Chemokine"/>
    <property type="match status" value="1"/>
</dbReference>
<evidence type="ECO:0000313" key="8">
    <source>
        <dbReference type="Proteomes" id="UP000694565"/>
    </source>
</evidence>